<gene>
    <name evidence="2" type="ORF">TWF694_003319</name>
</gene>
<organism evidence="2 3">
    <name type="scientific">Orbilia ellipsospora</name>
    <dbReference type="NCBI Taxonomy" id="2528407"/>
    <lineage>
        <taxon>Eukaryota</taxon>
        <taxon>Fungi</taxon>
        <taxon>Dikarya</taxon>
        <taxon>Ascomycota</taxon>
        <taxon>Pezizomycotina</taxon>
        <taxon>Orbiliomycetes</taxon>
        <taxon>Orbiliales</taxon>
        <taxon>Orbiliaceae</taxon>
        <taxon>Orbilia</taxon>
    </lineage>
</organism>
<feature type="signal peptide" evidence="1">
    <location>
        <begin position="1"/>
        <end position="17"/>
    </location>
</feature>
<keyword evidence="3" id="KW-1185">Reference proteome</keyword>
<evidence type="ECO:0000256" key="1">
    <source>
        <dbReference type="SAM" id="SignalP"/>
    </source>
</evidence>
<feature type="chain" id="PRO_5043519216" evidence="1">
    <location>
        <begin position="18"/>
        <end position="390"/>
    </location>
</feature>
<reference evidence="2 3" key="1">
    <citation type="submission" date="2019-10" db="EMBL/GenBank/DDBJ databases">
        <authorList>
            <person name="Palmer J.M."/>
        </authorList>
    </citation>
    <scope>NUCLEOTIDE SEQUENCE [LARGE SCALE GENOMIC DNA]</scope>
    <source>
        <strain evidence="2 3">TWF694</strain>
    </source>
</reference>
<name>A0AAV9X3N2_9PEZI</name>
<sequence length="390" mass="40828">MLLSLLPLLALGATSFAHPVLEARATVGCSADNVLRHLRGANCLADSLVFCSAYLGLPAITKTVAPLPTASVTVTEFQTVVTTETLIVTNTDVVFNKLKKRCTDSTTTPTSTPISTPQCLATTSIDPSRLSSACGCLTIPPGTVTVTAGVPQITSISVTETDTVTSIVVSTTTKTITASGFVLATPTSACGCNEDEGRGVAVGDIDDDYYRLELDFNIEVYGVTSNVILSSINGLIWFDDTARGNYEFYFNDGDTNGAALPLGSDDLPDVAVLPFWSDLFINGGEVQGIWYQVTGTAGSRVITFEYIVSAWGSKANDYHFTVAFGEAGSASANKVVITYYSVLDGTQGTVAVQHDSANKAVTYYRGGSGTPISAGKTLTFDTTAGTVQAS</sequence>
<comment type="caution">
    <text evidence="2">The sequence shown here is derived from an EMBL/GenBank/DDBJ whole genome shotgun (WGS) entry which is preliminary data.</text>
</comment>
<protein>
    <submittedName>
        <fullName evidence="2">Uncharacterized protein</fullName>
    </submittedName>
</protein>
<evidence type="ECO:0000313" key="3">
    <source>
        <dbReference type="Proteomes" id="UP001365542"/>
    </source>
</evidence>
<dbReference type="Proteomes" id="UP001365542">
    <property type="component" value="Unassembled WGS sequence"/>
</dbReference>
<accession>A0AAV9X3N2</accession>
<proteinExistence type="predicted"/>
<dbReference type="EMBL" id="JAVHJO010000012">
    <property type="protein sequence ID" value="KAK6532159.1"/>
    <property type="molecule type" value="Genomic_DNA"/>
</dbReference>
<dbReference type="AlphaFoldDB" id="A0AAV9X3N2"/>
<keyword evidence="1" id="KW-0732">Signal</keyword>
<evidence type="ECO:0000313" key="2">
    <source>
        <dbReference type="EMBL" id="KAK6532159.1"/>
    </source>
</evidence>